<comment type="function">
    <text evidence="11 13">F(1)F(0) ATP synthase produces ATP from ADP in the presence of a proton or sodium gradient. F-type ATPases consist of two structural domains, F(1) containing the extramembraneous catalytic core and F(0) containing the membrane proton channel, linked together by a central stalk and a peripheral stalk. During catalysis, ATP synthesis in the catalytic domain of F(1) is coupled via a rotary mechanism of the central stalk subunits to proton translocation.</text>
</comment>
<organism evidence="16 17">
    <name type="scientific">Dehalobacter restrictus</name>
    <dbReference type="NCBI Taxonomy" id="55583"/>
    <lineage>
        <taxon>Bacteria</taxon>
        <taxon>Bacillati</taxon>
        <taxon>Bacillota</taxon>
        <taxon>Clostridia</taxon>
        <taxon>Eubacteriales</taxon>
        <taxon>Desulfitobacteriaceae</taxon>
        <taxon>Dehalobacter</taxon>
    </lineage>
</organism>
<dbReference type="NCBIfam" id="TIGR01144">
    <property type="entry name" value="ATP_synt_b"/>
    <property type="match status" value="1"/>
</dbReference>
<evidence type="ECO:0000256" key="14">
    <source>
        <dbReference type="RuleBase" id="RU003848"/>
    </source>
</evidence>
<dbReference type="AlphaFoldDB" id="A0A857DMS8"/>
<keyword evidence="2 13" id="KW-0813">Transport</keyword>
<keyword evidence="15" id="KW-0175">Coiled coil</keyword>
<dbReference type="EMBL" id="CP046996">
    <property type="protein sequence ID" value="QHA01732.1"/>
    <property type="molecule type" value="Genomic_DNA"/>
</dbReference>
<dbReference type="PANTHER" id="PTHR33445">
    <property type="entry name" value="ATP SYNTHASE SUBUNIT B', CHLOROPLASTIC"/>
    <property type="match status" value="1"/>
</dbReference>
<evidence type="ECO:0000256" key="13">
    <source>
        <dbReference type="HAMAP-Rule" id="MF_01398"/>
    </source>
</evidence>
<dbReference type="InterPro" id="IPR002146">
    <property type="entry name" value="ATP_synth_b/b'su_bac/chlpt"/>
</dbReference>
<keyword evidence="9 13" id="KW-0472">Membrane</keyword>
<dbReference type="InterPro" id="IPR028987">
    <property type="entry name" value="ATP_synth_B-like_membr_sf"/>
</dbReference>
<dbReference type="GO" id="GO:0005886">
    <property type="term" value="C:plasma membrane"/>
    <property type="evidence" value="ECO:0007669"/>
    <property type="project" value="UniProtKB-SubCell"/>
</dbReference>
<comment type="similarity">
    <text evidence="1 13 14">Belongs to the ATPase B chain family.</text>
</comment>
<feature type="coiled-coil region" evidence="15">
    <location>
        <begin position="54"/>
        <end position="106"/>
    </location>
</feature>
<evidence type="ECO:0000256" key="3">
    <source>
        <dbReference type="ARBA" id="ARBA00022475"/>
    </source>
</evidence>
<evidence type="ECO:0000256" key="8">
    <source>
        <dbReference type="ARBA" id="ARBA00023065"/>
    </source>
</evidence>
<keyword evidence="7 13" id="KW-1133">Transmembrane helix</keyword>
<evidence type="ECO:0000256" key="15">
    <source>
        <dbReference type="SAM" id="Coils"/>
    </source>
</evidence>
<dbReference type="InterPro" id="IPR050059">
    <property type="entry name" value="ATP_synthase_B_chain"/>
</dbReference>
<dbReference type="PANTHER" id="PTHR33445:SF1">
    <property type="entry name" value="ATP SYNTHASE SUBUNIT B"/>
    <property type="match status" value="1"/>
</dbReference>
<comment type="subcellular location">
    <subcellularLocation>
        <location evidence="13">Cell membrane</location>
        <topology evidence="13">Single-pass membrane protein</topology>
    </subcellularLocation>
    <subcellularLocation>
        <location evidence="12">Endomembrane system</location>
        <topology evidence="12">Single-pass membrane protein</topology>
    </subcellularLocation>
</comment>
<gene>
    <name evidence="13 16" type="primary">atpF</name>
    <name evidence="16" type="ORF">GQ588_14325</name>
</gene>
<dbReference type="CDD" id="cd06503">
    <property type="entry name" value="ATP-synt_Fo_b"/>
    <property type="match status" value="1"/>
</dbReference>
<proteinExistence type="inferred from homology"/>
<keyword evidence="6 13" id="KW-0375">Hydrogen ion transport</keyword>
<dbReference type="Gene3D" id="6.10.250.1580">
    <property type="match status" value="1"/>
</dbReference>
<evidence type="ECO:0000256" key="2">
    <source>
        <dbReference type="ARBA" id="ARBA00022448"/>
    </source>
</evidence>
<evidence type="ECO:0000256" key="9">
    <source>
        <dbReference type="ARBA" id="ARBA00023136"/>
    </source>
</evidence>
<dbReference type="HAMAP" id="MF_01398">
    <property type="entry name" value="ATP_synth_b_bprime"/>
    <property type="match status" value="1"/>
</dbReference>
<evidence type="ECO:0000256" key="11">
    <source>
        <dbReference type="ARBA" id="ARBA00025198"/>
    </source>
</evidence>
<comment type="subunit">
    <text evidence="13">F-type ATPases have 2 components, F(1) - the catalytic core - and F(0) - the membrane proton channel. F(1) has five subunits: alpha(3), beta(3), gamma(1), delta(1), epsilon(1). F(0) has three main subunits: a(1), b(2) and c(10-14). The alpha and beta chains form an alternating ring which encloses part of the gamma chain. F(1) is attached to F(0) by a central stalk formed by the gamma and epsilon chains, while a peripheral stalk is formed by the delta and b chains.</text>
</comment>
<dbReference type="InterPro" id="IPR005864">
    <property type="entry name" value="ATP_synth_F0_bsu_bac"/>
</dbReference>
<evidence type="ECO:0000256" key="12">
    <source>
        <dbReference type="ARBA" id="ARBA00037847"/>
    </source>
</evidence>
<dbReference type="SUPFAM" id="SSF81573">
    <property type="entry name" value="F1F0 ATP synthase subunit B, membrane domain"/>
    <property type="match status" value="1"/>
</dbReference>
<evidence type="ECO:0000313" key="17">
    <source>
        <dbReference type="Proteomes" id="UP000430508"/>
    </source>
</evidence>
<keyword evidence="10 13" id="KW-0066">ATP synthesis</keyword>
<evidence type="ECO:0000256" key="5">
    <source>
        <dbReference type="ARBA" id="ARBA00022692"/>
    </source>
</evidence>
<reference evidence="16 17" key="1">
    <citation type="submission" date="2019-12" db="EMBL/GenBank/DDBJ databases">
        <title>Sequence classification of anaerobic respiratory reductive dehalogenases: First we see many, then we see few.</title>
        <authorList>
            <person name="Molenda O."/>
            <person name="Puentes Jacome L.A."/>
            <person name="Cao X."/>
            <person name="Nesbo C.L."/>
            <person name="Tang S."/>
            <person name="Morson N."/>
            <person name="Patron J."/>
            <person name="Lomheim L."/>
            <person name="Wishart D.S."/>
            <person name="Edwards E.A."/>
        </authorList>
    </citation>
    <scope>NUCLEOTIDE SEQUENCE [LARGE SCALE GENOMIC DNA]</scope>
    <source>
        <strain evidence="16 17">12DCA</strain>
    </source>
</reference>
<dbReference type="Proteomes" id="UP000430508">
    <property type="component" value="Chromosome"/>
</dbReference>
<dbReference type="GO" id="GO:0046933">
    <property type="term" value="F:proton-transporting ATP synthase activity, rotational mechanism"/>
    <property type="evidence" value="ECO:0007669"/>
    <property type="project" value="UniProtKB-UniRule"/>
</dbReference>
<evidence type="ECO:0000256" key="4">
    <source>
        <dbReference type="ARBA" id="ARBA00022547"/>
    </source>
</evidence>
<dbReference type="Pfam" id="PF00430">
    <property type="entry name" value="ATP-synt_B"/>
    <property type="match status" value="1"/>
</dbReference>
<evidence type="ECO:0000256" key="7">
    <source>
        <dbReference type="ARBA" id="ARBA00022989"/>
    </source>
</evidence>
<name>A0A857DMS8_9FIRM</name>
<evidence type="ECO:0000313" key="16">
    <source>
        <dbReference type="EMBL" id="QHA01732.1"/>
    </source>
</evidence>
<dbReference type="GO" id="GO:0045259">
    <property type="term" value="C:proton-transporting ATP synthase complex"/>
    <property type="evidence" value="ECO:0007669"/>
    <property type="project" value="UniProtKB-KW"/>
</dbReference>
<keyword evidence="3 13" id="KW-1003">Cell membrane</keyword>
<evidence type="ECO:0000256" key="6">
    <source>
        <dbReference type="ARBA" id="ARBA00022781"/>
    </source>
</evidence>
<dbReference type="GO" id="GO:0046961">
    <property type="term" value="F:proton-transporting ATPase activity, rotational mechanism"/>
    <property type="evidence" value="ECO:0007669"/>
    <property type="project" value="TreeGrafter"/>
</dbReference>
<sequence length="185" mass="21234">MNPFVIGFTNSIASAAAGPTTNSPLHFDYTYFVQLLSFLLLVWILKKFAWTPIMNMMEKRRQGIENNLAQAEQERKEAERIRLEYQQEMRQARQQAQEIIEKATKSSELRAEEIILEARKETEKLKQSALADIGRERDRAIADVKAQVADMSVAVAEKIIRHKLDITGQEALIEQFIQEVGDRPC</sequence>
<feature type="transmembrane region" description="Helical" evidence="13">
    <location>
        <begin position="29"/>
        <end position="50"/>
    </location>
</feature>
<dbReference type="GO" id="GO:0012505">
    <property type="term" value="C:endomembrane system"/>
    <property type="evidence" value="ECO:0007669"/>
    <property type="project" value="UniProtKB-SubCell"/>
</dbReference>
<comment type="function">
    <text evidence="13">Component of the F(0) channel, it forms part of the peripheral stalk, linking F(1) to F(0).</text>
</comment>
<evidence type="ECO:0000256" key="10">
    <source>
        <dbReference type="ARBA" id="ARBA00023310"/>
    </source>
</evidence>
<keyword evidence="8 13" id="KW-0406">Ion transport</keyword>
<keyword evidence="4 13" id="KW-0138">CF(0)</keyword>
<dbReference type="RefSeq" id="WP_019224990.1">
    <property type="nucleotide sequence ID" value="NZ_CP046996.1"/>
</dbReference>
<protein>
    <recommendedName>
        <fullName evidence="13">ATP synthase subunit b</fullName>
    </recommendedName>
    <alternativeName>
        <fullName evidence="13">ATP synthase F(0) sector subunit b</fullName>
    </alternativeName>
    <alternativeName>
        <fullName evidence="13">ATPase subunit I</fullName>
    </alternativeName>
    <alternativeName>
        <fullName evidence="13">F-type ATPase subunit b</fullName>
        <shortName evidence="13">F-ATPase subunit b</shortName>
    </alternativeName>
</protein>
<keyword evidence="5 13" id="KW-0812">Transmembrane</keyword>
<accession>A0A857DMS8</accession>
<evidence type="ECO:0000256" key="1">
    <source>
        <dbReference type="ARBA" id="ARBA00005513"/>
    </source>
</evidence>